<keyword evidence="4" id="KW-0862">Zinc</keyword>
<keyword evidence="8" id="KW-1185">Reference proteome</keyword>
<dbReference type="STRING" id="280871.TL10_25095"/>
<dbReference type="PANTHER" id="PTHR42978">
    <property type="entry name" value="QUORUM-QUENCHING LACTONASE YTNP-RELATED-RELATED"/>
    <property type="match status" value="1"/>
</dbReference>
<dbReference type="InterPro" id="IPR036866">
    <property type="entry name" value="RibonucZ/Hydroxyglut_hydro"/>
</dbReference>
<comment type="similarity">
    <text evidence="1">Belongs to the metallo-beta-lactamase superfamily.</text>
</comment>
<dbReference type="SMART" id="SM00849">
    <property type="entry name" value="Lactamase_B"/>
    <property type="match status" value="1"/>
</dbReference>
<gene>
    <name evidence="7" type="ORF">TL10_25095</name>
</gene>
<evidence type="ECO:0000313" key="8">
    <source>
        <dbReference type="Proteomes" id="UP000032221"/>
    </source>
</evidence>
<dbReference type="Proteomes" id="UP000032221">
    <property type="component" value="Unassembled WGS sequence"/>
</dbReference>
<evidence type="ECO:0000256" key="5">
    <source>
        <dbReference type="SAM" id="MobiDB-lite"/>
    </source>
</evidence>
<keyword evidence="3" id="KW-0378">Hydrolase</keyword>
<evidence type="ECO:0000256" key="1">
    <source>
        <dbReference type="ARBA" id="ARBA00007749"/>
    </source>
</evidence>
<dbReference type="GO" id="GO:0046872">
    <property type="term" value="F:metal ion binding"/>
    <property type="evidence" value="ECO:0007669"/>
    <property type="project" value="UniProtKB-KW"/>
</dbReference>
<evidence type="ECO:0000313" key="7">
    <source>
        <dbReference type="EMBL" id="KIU14308.1"/>
    </source>
</evidence>
<dbReference type="AlphaFoldDB" id="A0A0D1IY84"/>
<organism evidence="7 8">
    <name type="scientific">Mycolicibacterium llatzerense</name>
    <dbReference type="NCBI Taxonomy" id="280871"/>
    <lineage>
        <taxon>Bacteria</taxon>
        <taxon>Bacillati</taxon>
        <taxon>Actinomycetota</taxon>
        <taxon>Actinomycetes</taxon>
        <taxon>Mycobacteriales</taxon>
        <taxon>Mycobacteriaceae</taxon>
        <taxon>Mycolicibacterium</taxon>
    </lineage>
</organism>
<dbReference type="EMBL" id="JXST01000047">
    <property type="protein sequence ID" value="KIU14308.1"/>
    <property type="molecule type" value="Genomic_DNA"/>
</dbReference>
<evidence type="ECO:0000256" key="3">
    <source>
        <dbReference type="ARBA" id="ARBA00022801"/>
    </source>
</evidence>
<protein>
    <submittedName>
        <fullName evidence="7">Beta-lactamase</fullName>
    </submittedName>
</protein>
<evidence type="ECO:0000256" key="4">
    <source>
        <dbReference type="ARBA" id="ARBA00022833"/>
    </source>
</evidence>
<feature type="compositionally biased region" description="Polar residues" evidence="5">
    <location>
        <begin position="1"/>
        <end position="10"/>
    </location>
</feature>
<dbReference type="Pfam" id="PF00753">
    <property type="entry name" value="Lactamase_B"/>
    <property type="match status" value="1"/>
</dbReference>
<dbReference type="CDD" id="cd07720">
    <property type="entry name" value="OPHC2-like_MBL-fold"/>
    <property type="match status" value="1"/>
</dbReference>
<feature type="region of interest" description="Disordered" evidence="5">
    <location>
        <begin position="1"/>
        <end position="22"/>
    </location>
</feature>
<proteinExistence type="inferred from homology"/>
<keyword evidence="2" id="KW-0479">Metal-binding</keyword>
<evidence type="ECO:0000259" key="6">
    <source>
        <dbReference type="SMART" id="SM00849"/>
    </source>
</evidence>
<name>A0A0D1IY84_9MYCO</name>
<feature type="domain" description="Metallo-beta-lactamase" evidence="6">
    <location>
        <begin position="75"/>
        <end position="283"/>
    </location>
</feature>
<reference evidence="7 8" key="1">
    <citation type="submission" date="2015-01" db="EMBL/GenBank/DDBJ databases">
        <title>Genome sequence of Mycobacterium llatzerense and Mycobacterium immunogenum recovered from brain abscess.</title>
        <authorList>
            <person name="Greninger A.L."/>
            <person name="Langelier C."/>
            <person name="Cunningham G."/>
            <person name="Chiu C.Y."/>
            <person name="Miller S."/>
        </authorList>
    </citation>
    <scope>NUCLEOTIDE SEQUENCE [LARGE SCALE GENOMIC DNA]</scope>
    <source>
        <strain evidence="7 8">CLUC14</strain>
    </source>
</reference>
<dbReference type="GO" id="GO:0016787">
    <property type="term" value="F:hydrolase activity"/>
    <property type="evidence" value="ECO:0007669"/>
    <property type="project" value="UniProtKB-KW"/>
</dbReference>
<dbReference type="PANTHER" id="PTHR42978:SF6">
    <property type="entry name" value="QUORUM-QUENCHING LACTONASE YTNP-RELATED"/>
    <property type="match status" value="1"/>
</dbReference>
<evidence type="ECO:0000256" key="2">
    <source>
        <dbReference type="ARBA" id="ARBA00022723"/>
    </source>
</evidence>
<dbReference type="SUPFAM" id="SSF56281">
    <property type="entry name" value="Metallo-hydrolase/oxidoreductase"/>
    <property type="match status" value="1"/>
</dbReference>
<dbReference type="RefSeq" id="WP_043395224.1">
    <property type="nucleotide sequence ID" value="NZ_JXST01000047.1"/>
</dbReference>
<dbReference type="OrthoDB" id="5177904at2"/>
<sequence length="308" mass="33141">MTLQTVETTSPVGGPGPEQPVPSHYALTVGDIDVVVISDGVLPMAAPQLATNAAPEVRAAWLDDMFLPADELALPLNQVVVRHGAQTILIDAGVGVDYQDFTPRAGHWGARLEAAGIDLASVTDVVLTHMHFDHVGGLLVDGVRDRLRPDVRIHAAAAEAEFWESPDFSRTAVNASMQDAMRSSATRFLDDYRGVLRPFETEYEVAPGVLAHRTGGHTPGHSVVRLASGGERLTFAGDAVLQAGFDHPDWFNGFEHDPEEAARVRVRLLQELSSTREALVATHLPFPSVCHVAAAGNVFRCVPAVWES</sequence>
<accession>A0A0D1IY84</accession>
<dbReference type="InterPro" id="IPR051013">
    <property type="entry name" value="MBL_superfamily_lactonases"/>
</dbReference>
<comment type="caution">
    <text evidence="7">The sequence shown here is derived from an EMBL/GenBank/DDBJ whole genome shotgun (WGS) entry which is preliminary data.</text>
</comment>
<dbReference type="PATRIC" id="fig|280871.6.peg.5204"/>
<dbReference type="InterPro" id="IPR001279">
    <property type="entry name" value="Metallo-B-lactamas"/>
</dbReference>
<dbReference type="Gene3D" id="3.60.15.10">
    <property type="entry name" value="Ribonuclease Z/Hydroxyacylglutathione hydrolase-like"/>
    <property type="match status" value="1"/>
</dbReference>